<dbReference type="Pfam" id="PF01222">
    <property type="entry name" value="ERG4_ERG24"/>
    <property type="match status" value="1"/>
</dbReference>
<dbReference type="PANTHER" id="PTHR21257">
    <property type="entry name" value="DELTA(14)-STEROL REDUCTASE"/>
    <property type="match status" value="1"/>
</dbReference>
<feature type="transmembrane region" description="Helical" evidence="13">
    <location>
        <begin position="287"/>
        <end position="305"/>
    </location>
</feature>
<evidence type="ECO:0000256" key="9">
    <source>
        <dbReference type="ARBA" id="ARBA00023098"/>
    </source>
</evidence>
<evidence type="ECO:0000256" key="5">
    <source>
        <dbReference type="ARBA" id="ARBA00022955"/>
    </source>
</evidence>
<feature type="transmembrane region" description="Helical" evidence="13">
    <location>
        <begin position="151"/>
        <end position="172"/>
    </location>
</feature>
<proteinExistence type="inferred from homology"/>
<evidence type="ECO:0000256" key="4">
    <source>
        <dbReference type="ARBA" id="ARBA00022692"/>
    </source>
</evidence>
<keyword evidence="15" id="KW-1185">Reference proteome</keyword>
<evidence type="ECO:0000256" key="11">
    <source>
        <dbReference type="ARBA" id="ARBA00023166"/>
    </source>
</evidence>
<evidence type="ECO:0000256" key="3">
    <source>
        <dbReference type="ARBA" id="ARBA00022516"/>
    </source>
</evidence>
<keyword evidence="8 13" id="KW-0756">Sterol biosynthesis</keyword>
<evidence type="ECO:0000256" key="7">
    <source>
        <dbReference type="ARBA" id="ARBA00023002"/>
    </source>
</evidence>
<dbReference type="GO" id="GO:0005789">
    <property type="term" value="C:endoplasmic reticulum membrane"/>
    <property type="evidence" value="ECO:0007669"/>
    <property type="project" value="TreeGrafter"/>
</dbReference>
<dbReference type="PROSITE" id="PS01018">
    <property type="entry name" value="STEROL_REDUCT_2"/>
    <property type="match status" value="1"/>
</dbReference>
<keyword evidence="7 13" id="KW-0560">Oxidoreductase</keyword>
<dbReference type="Gene3D" id="1.20.120.1630">
    <property type="match status" value="1"/>
</dbReference>
<keyword evidence="11 13" id="KW-1207">Sterol metabolism</keyword>
<evidence type="ECO:0000256" key="13">
    <source>
        <dbReference type="RuleBase" id="RU369120"/>
    </source>
</evidence>
<feature type="transmembrane region" description="Helical" evidence="13">
    <location>
        <begin position="433"/>
        <end position="451"/>
    </location>
</feature>
<evidence type="ECO:0000256" key="6">
    <source>
        <dbReference type="ARBA" id="ARBA00022989"/>
    </source>
</evidence>
<organism evidence="14 15">
    <name type="scientific">Trichoderma citrinoviride</name>
    <dbReference type="NCBI Taxonomy" id="58853"/>
    <lineage>
        <taxon>Eukaryota</taxon>
        <taxon>Fungi</taxon>
        <taxon>Dikarya</taxon>
        <taxon>Ascomycota</taxon>
        <taxon>Pezizomycotina</taxon>
        <taxon>Sordariomycetes</taxon>
        <taxon>Hypocreomycetidae</taxon>
        <taxon>Hypocreales</taxon>
        <taxon>Hypocreaceae</taxon>
        <taxon>Trichoderma</taxon>
    </lineage>
</organism>
<dbReference type="GO" id="GO:0050613">
    <property type="term" value="F:Delta14-sterol reductase activity"/>
    <property type="evidence" value="ECO:0007669"/>
    <property type="project" value="UniProtKB-ARBA"/>
</dbReference>
<dbReference type="OrthoDB" id="10262235at2759"/>
<dbReference type="EMBL" id="KZ680213">
    <property type="protein sequence ID" value="PTB66208.1"/>
    <property type="molecule type" value="Genomic_DNA"/>
</dbReference>
<feature type="transmembrane region" description="Helical" evidence="13">
    <location>
        <begin position="399"/>
        <end position="421"/>
    </location>
</feature>
<keyword evidence="5 13" id="KW-0752">Steroid biosynthesis</keyword>
<sequence length="485" mass="54350">MAPANTKPKYEFGGPPGTAAIVFGLPVLLYFFYFTCNDVAGCPAPALLEPRSLSLSELKSQIPWPEDGIWVFASWEASGWLTGYYLLSLVLYRVLPGQELYGTKLRESGRPLKYKLKLIAFSSTLVQLAACAIGTYLYGADFALWTFIDKNYLQLYTANLILSYVISVFVYIRSFSAKPGNSELRELAQGGHTGNIMYDFFIGRELNPRITLPFFGEIDLKVWLEMRPGLTGWILLDLAFVAKQYRNYGYVSDSILFVTAVQTYYVLEGQYAEAGVLGMMDTITDGLGFMLTFGDIVWVPFLYSTQTRYLSVYPLQLGWTGISIVSAVFAIGVYIFRASNSQKRIFRAQPDHPSVKDMPYIQTKRGTRLLAGGWWGASRHINYFGDWLQASPFSLPTGVAGYLILPAGSVASAGAGVATMLDGREVVQGAARGWGMVYTYFYVVYFASLLIHRERRDDAACAEKYGEDWDKYKKAVRWRILPGIY</sequence>
<feature type="transmembrane region" description="Helical" evidence="13">
    <location>
        <begin position="116"/>
        <end position="139"/>
    </location>
</feature>
<comment type="subcellular location">
    <subcellularLocation>
        <location evidence="1">Membrane</location>
        <topology evidence="1">Multi-pass membrane protein</topology>
    </subcellularLocation>
</comment>
<protein>
    <recommendedName>
        <fullName evidence="13">Delta(14)-sterol reductase</fullName>
    </recommendedName>
    <alternativeName>
        <fullName evidence="13">C-14 sterol reductase</fullName>
    </alternativeName>
    <alternativeName>
        <fullName evidence="13">Sterol C14-reductase</fullName>
    </alternativeName>
</protein>
<evidence type="ECO:0000256" key="1">
    <source>
        <dbReference type="ARBA" id="ARBA00004141"/>
    </source>
</evidence>
<keyword evidence="3 13" id="KW-0444">Lipid biosynthesis</keyword>
<dbReference type="AlphaFoldDB" id="A0A2T4BA93"/>
<feature type="transmembrane region" description="Helical" evidence="13">
    <location>
        <begin position="77"/>
        <end position="95"/>
    </location>
</feature>
<evidence type="ECO:0000313" key="14">
    <source>
        <dbReference type="EMBL" id="PTB66208.1"/>
    </source>
</evidence>
<evidence type="ECO:0000256" key="8">
    <source>
        <dbReference type="ARBA" id="ARBA00023011"/>
    </source>
</evidence>
<evidence type="ECO:0000313" key="15">
    <source>
        <dbReference type="Proteomes" id="UP000241546"/>
    </source>
</evidence>
<gene>
    <name evidence="14" type="ORF">BBK36DRAFT_1135334</name>
</gene>
<dbReference type="PANTHER" id="PTHR21257:SF52">
    <property type="entry name" value="DELTA(14)-STEROL REDUCTASE TM7SF2"/>
    <property type="match status" value="1"/>
</dbReference>
<dbReference type="RefSeq" id="XP_024749528.1">
    <property type="nucleotide sequence ID" value="XM_024892609.1"/>
</dbReference>
<feature type="transmembrane region" description="Helical" evidence="13">
    <location>
        <begin position="12"/>
        <end position="33"/>
    </location>
</feature>
<evidence type="ECO:0000256" key="10">
    <source>
        <dbReference type="ARBA" id="ARBA00023136"/>
    </source>
</evidence>
<keyword evidence="10 13" id="KW-0472">Membrane</keyword>
<dbReference type="GO" id="GO:0006696">
    <property type="term" value="P:ergosterol biosynthetic process"/>
    <property type="evidence" value="ECO:0007669"/>
    <property type="project" value="TreeGrafter"/>
</dbReference>
<reference evidence="15" key="1">
    <citation type="submission" date="2016-07" db="EMBL/GenBank/DDBJ databases">
        <title>Multiple horizontal gene transfer events from other fungi enriched the ability of initially mycotrophic Trichoderma (Ascomycota) to feed on dead plant biomass.</title>
        <authorList>
            <consortium name="DOE Joint Genome Institute"/>
            <person name="Atanasova L."/>
            <person name="Chenthamara K."/>
            <person name="Zhang J."/>
            <person name="Grujic M."/>
            <person name="Henrissat B."/>
            <person name="Kuo A."/>
            <person name="Aerts A."/>
            <person name="Salamov A."/>
            <person name="Lipzen A."/>
            <person name="Labutti K."/>
            <person name="Barry K."/>
            <person name="Miao Y."/>
            <person name="Rahimi M.J."/>
            <person name="Shen Q."/>
            <person name="Grigoriev I.V."/>
            <person name="Kubicek C.P."/>
            <person name="Druzhinina I.S."/>
        </authorList>
    </citation>
    <scope>NUCLEOTIDE SEQUENCE [LARGE SCALE GENOMIC DNA]</scope>
    <source>
        <strain evidence="15">TUCIM 6016</strain>
    </source>
</reference>
<evidence type="ECO:0000256" key="2">
    <source>
        <dbReference type="ARBA" id="ARBA00005402"/>
    </source>
</evidence>
<name>A0A2T4BA93_9HYPO</name>
<dbReference type="InterPro" id="IPR001171">
    <property type="entry name" value="ERG24_DHCR-like"/>
</dbReference>
<accession>A0A2T4BA93</accession>
<dbReference type="InterPro" id="IPR018083">
    <property type="entry name" value="Sterol_reductase_CS"/>
</dbReference>
<dbReference type="GeneID" id="36600727"/>
<dbReference type="PROSITE" id="PS01017">
    <property type="entry name" value="STEROL_REDUCT_1"/>
    <property type="match status" value="1"/>
</dbReference>
<comment type="similarity">
    <text evidence="2 13">Belongs to the ERG4/ERG24 family.</text>
</comment>
<keyword evidence="12 13" id="KW-0753">Steroid metabolism</keyword>
<keyword evidence="6 13" id="KW-1133">Transmembrane helix</keyword>
<dbReference type="Proteomes" id="UP000241546">
    <property type="component" value="Unassembled WGS sequence"/>
</dbReference>
<feature type="transmembrane region" description="Helical" evidence="13">
    <location>
        <begin position="317"/>
        <end position="336"/>
    </location>
</feature>
<keyword evidence="9 13" id="KW-0443">Lipid metabolism</keyword>
<evidence type="ECO:0000256" key="12">
    <source>
        <dbReference type="ARBA" id="ARBA00023221"/>
    </source>
</evidence>
<keyword evidence="4 13" id="KW-0812">Transmembrane</keyword>